<accession>A0ABQ6HE85</accession>
<proteinExistence type="predicted"/>
<dbReference type="PANTHER" id="PTHR43353">
    <property type="entry name" value="SUCCINATE-SEMIALDEHYDE DEHYDROGENASE, MITOCHONDRIAL"/>
    <property type="match status" value="1"/>
</dbReference>
<dbReference type="InterPro" id="IPR016162">
    <property type="entry name" value="Ald_DH_N"/>
</dbReference>
<dbReference type="InterPro" id="IPR044151">
    <property type="entry name" value="ALDH_KGSADH"/>
</dbReference>
<name>A0ABQ6HE85_9GAMM</name>
<dbReference type="CDD" id="cd07129">
    <property type="entry name" value="ALDH_KGSADH"/>
    <property type="match status" value="1"/>
</dbReference>
<dbReference type="InterPro" id="IPR016163">
    <property type="entry name" value="Ald_DH_C"/>
</dbReference>
<dbReference type="Gene3D" id="3.40.605.10">
    <property type="entry name" value="Aldehyde Dehydrogenase, Chain A, domain 1"/>
    <property type="match status" value="1"/>
</dbReference>
<dbReference type="RefSeq" id="WP_284296486.1">
    <property type="nucleotide sequence ID" value="NZ_BSSV01000002.1"/>
</dbReference>
<dbReference type="PANTHER" id="PTHR43353:SF3">
    <property type="entry name" value="ALDEHYDE DEHYDROGENASE-RELATED"/>
    <property type="match status" value="1"/>
</dbReference>
<gene>
    <name evidence="3" type="ORF">tloyanaT_10530</name>
</gene>
<dbReference type="InterPro" id="IPR050740">
    <property type="entry name" value="Aldehyde_DH_Superfamily"/>
</dbReference>
<sequence>MNITGKSLINGTWQVGEGVDTFFAFVPQENRYDDLPFYEVSQHLVESASAAAEQAFKRYRKTTPEQRADFLDAIAENILALGNDLIHTTMRETGLPEQRLEGERMRTVNQLRFFANDLRANLVTSTIEDEQPERAPLPKPETELTYIPVGPVAVFGASNFPYAFSTLGGDTASALAAGCTVVVKGHPAHPATSELMANAILKAIKDLDMPLGVFALLQTSRPEPSHQLVKCTEIKAVGFTGSFNVASSLQKSIHQRQEVIPLYGELGSINPQVILPKKVACDAESLAQALVGSLMMGQGQFCTSPGVWLLPANNEKFLTATAQALSTASSAPLLTPGILANYQASIQQIRDIRDVSLVGQNSPSAPFHPQAQIVRTNVKAFLEHRILHEETFGPSAIIVEYDGVTELMSLIEQLQGQLTASIHGLSQEIDEQAEIVEALSFSVGRLILNQMPTGVEVCATMNHGGPFPSSTDVRTTSVGLHAKDRFLRPICYQR</sequence>
<dbReference type="Proteomes" id="UP001157134">
    <property type="component" value="Unassembled WGS sequence"/>
</dbReference>
<dbReference type="InterPro" id="IPR016161">
    <property type="entry name" value="Ald_DH/histidinol_DH"/>
</dbReference>
<dbReference type="InterPro" id="IPR015590">
    <property type="entry name" value="Aldehyde_DH_dom"/>
</dbReference>
<keyword evidence="4" id="KW-1185">Reference proteome</keyword>
<protein>
    <submittedName>
        <fullName evidence="3">2,5-dioxovalerate dehydrogenase</fullName>
    </submittedName>
</protein>
<keyword evidence="1" id="KW-0560">Oxidoreductase</keyword>
<dbReference type="Pfam" id="PF00171">
    <property type="entry name" value="Aldedh"/>
    <property type="match status" value="1"/>
</dbReference>
<comment type="caution">
    <text evidence="3">The sequence shown here is derived from an EMBL/GenBank/DDBJ whole genome shotgun (WGS) entry which is preliminary data.</text>
</comment>
<dbReference type="Gene3D" id="3.40.309.10">
    <property type="entry name" value="Aldehyde Dehydrogenase, Chain A, domain 2"/>
    <property type="match status" value="1"/>
</dbReference>
<evidence type="ECO:0000256" key="1">
    <source>
        <dbReference type="ARBA" id="ARBA00023002"/>
    </source>
</evidence>
<evidence type="ECO:0000313" key="4">
    <source>
        <dbReference type="Proteomes" id="UP001157134"/>
    </source>
</evidence>
<evidence type="ECO:0000259" key="2">
    <source>
        <dbReference type="Pfam" id="PF00171"/>
    </source>
</evidence>
<organism evidence="3 4">
    <name type="scientific">Thalassotalea loyana</name>
    <dbReference type="NCBI Taxonomy" id="280483"/>
    <lineage>
        <taxon>Bacteria</taxon>
        <taxon>Pseudomonadati</taxon>
        <taxon>Pseudomonadota</taxon>
        <taxon>Gammaproteobacteria</taxon>
        <taxon>Alteromonadales</taxon>
        <taxon>Colwelliaceae</taxon>
        <taxon>Thalassotalea</taxon>
    </lineage>
</organism>
<dbReference type="SUPFAM" id="SSF53720">
    <property type="entry name" value="ALDH-like"/>
    <property type="match status" value="1"/>
</dbReference>
<feature type="domain" description="Aldehyde dehydrogenase" evidence="2">
    <location>
        <begin position="39"/>
        <end position="472"/>
    </location>
</feature>
<evidence type="ECO:0000313" key="3">
    <source>
        <dbReference type="EMBL" id="GLX84801.1"/>
    </source>
</evidence>
<dbReference type="EMBL" id="BSSV01000002">
    <property type="protein sequence ID" value="GLX84801.1"/>
    <property type="molecule type" value="Genomic_DNA"/>
</dbReference>
<reference evidence="3 4" key="1">
    <citation type="submission" date="2023-03" db="EMBL/GenBank/DDBJ databases">
        <title>Thalassotalea loyana LMG 22536T draft genome sequence.</title>
        <authorList>
            <person name="Sawabe T."/>
        </authorList>
    </citation>
    <scope>NUCLEOTIDE SEQUENCE [LARGE SCALE GENOMIC DNA]</scope>
    <source>
        <strain evidence="3 4">LMG 22536</strain>
    </source>
</reference>